<evidence type="ECO:0000256" key="1">
    <source>
        <dbReference type="ARBA" id="ARBA00004937"/>
    </source>
</evidence>
<dbReference type="PRINTS" id="PR00079">
    <property type="entry name" value="G6PDHDRGNASE"/>
</dbReference>
<keyword evidence="7" id="KW-0119">Carbohydrate metabolism</keyword>
<dbReference type="InterPro" id="IPR022674">
    <property type="entry name" value="G6P_DH_NAD-bd"/>
</dbReference>
<dbReference type="Gene3D" id="3.30.360.10">
    <property type="entry name" value="Dihydrodipicolinate Reductase, domain 2"/>
    <property type="match status" value="2"/>
</dbReference>
<dbReference type="GO" id="GO:0050661">
    <property type="term" value="F:NADP binding"/>
    <property type="evidence" value="ECO:0007669"/>
    <property type="project" value="InterPro"/>
</dbReference>
<comment type="pathway">
    <text evidence="1">Carbohydrate degradation; pentose phosphate pathway; D-ribulose 5-phosphate from D-glucose 6-phosphate (oxidative stage): step 1/3.</text>
</comment>
<dbReference type="Pfam" id="PF00479">
    <property type="entry name" value="G6PD_N"/>
    <property type="match status" value="1"/>
</dbReference>
<evidence type="ECO:0000259" key="9">
    <source>
        <dbReference type="Pfam" id="PF00479"/>
    </source>
</evidence>
<reference evidence="11" key="1">
    <citation type="journal article" date="2004" name="Nature">
        <title>Genome duplication in the teleost fish Tetraodon nigroviridis reveals the early vertebrate proto-karyotype.</title>
        <authorList>
            <person name="Jaillon O."/>
            <person name="Aury J.-M."/>
            <person name="Brunet F."/>
            <person name="Petit J.-L."/>
            <person name="Stange-Thomann N."/>
            <person name="Mauceli E."/>
            <person name="Bouneau L."/>
            <person name="Fischer C."/>
            <person name="Ozouf-Costaz C."/>
            <person name="Bernot A."/>
            <person name="Nicaud S."/>
            <person name="Jaffe D."/>
            <person name="Fisher S."/>
            <person name="Lutfalla G."/>
            <person name="Dossat C."/>
            <person name="Segurens B."/>
            <person name="Dasilva C."/>
            <person name="Salanoubat M."/>
            <person name="Levy M."/>
            <person name="Boudet N."/>
            <person name="Castellano S."/>
            <person name="Anthouard V."/>
            <person name="Jubin C."/>
            <person name="Castelli V."/>
            <person name="Katinka M."/>
            <person name="Vacherie B."/>
            <person name="Biemont C."/>
            <person name="Skalli Z."/>
            <person name="Cattolico L."/>
            <person name="Poulain J."/>
            <person name="De Berardinis V."/>
            <person name="Cruaud C."/>
            <person name="Duprat S."/>
            <person name="Brottier P."/>
            <person name="Coutanceau J.-P."/>
            <person name="Gouzy J."/>
            <person name="Parra G."/>
            <person name="Lardier G."/>
            <person name="Chapple C."/>
            <person name="McKernan K.J."/>
            <person name="McEwan P."/>
            <person name="Bosak S."/>
            <person name="Kellis M."/>
            <person name="Volff J.-N."/>
            <person name="Guigo R."/>
            <person name="Zody M.C."/>
            <person name="Mesirov J."/>
            <person name="Lindblad-Toh K."/>
            <person name="Birren B."/>
            <person name="Nusbaum C."/>
            <person name="Kahn D."/>
            <person name="Robinson-Rechavi M."/>
            <person name="Laudet V."/>
            <person name="Schachter V."/>
            <person name="Quetier F."/>
            <person name="Saurin W."/>
            <person name="Scarpelli C."/>
            <person name="Wincker P."/>
            <person name="Lander E.S."/>
            <person name="Weissenbach J."/>
            <person name="Roest Crollius H."/>
        </authorList>
    </citation>
    <scope>NUCLEOTIDE SEQUENCE [LARGE SCALE GENOMIC DNA]</scope>
</reference>
<dbReference type="GO" id="GO:0004345">
    <property type="term" value="F:glucose-6-phosphate dehydrogenase activity"/>
    <property type="evidence" value="ECO:0007669"/>
    <property type="project" value="UniProtKB-EC"/>
</dbReference>
<proteinExistence type="inferred from homology"/>
<feature type="domain" description="Glucose-6-phosphate dehydrogenase C-terminal" evidence="10">
    <location>
        <begin position="539"/>
        <end position="587"/>
    </location>
</feature>
<dbReference type="Pfam" id="PF02781">
    <property type="entry name" value="G6PD_C"/>
    <property type="match status" value="4"/>
</dbReference>
<keyword evidence="6" id="KW-0560">Oxidoreductase</keyword>
<accession>Q4S5M3</accession>
<organism evidence="11">
    <name type="scientific">Tetraodon nigroviridis</name>
    <name type="common">Spotted green pufferfish</name>
    <name type="synonym">Chelonodon nigroviridis</name>
    <dbReference type="NCBI Taxonomy" id="99883"/>
    <lineage>
        <taxon>Eukaryota</taxon>
        <taxon>Metazoa</taxon>
        <taxon>Chordata</taxon>
        <taxon>Craniata</taxon>
        <taxon>Vertebrata</taxon>
        <taxon>Euteleostomi</taxon>
        <taxon>Actinopterygii</taxon>
        <taxon>Neopterygii</taxon>
        <taxon>Teleostei</taxon>
        <taxon>Neoteleostei</taxon>
        <taxon>Acanthomorphata</taxon>
        <taxon>Eupercaria</taxon>
        <taxon>Tetraodontiformes</taxon>
        <taxon>Tetradontoidea</taxon>
        <taxon>Tetraodontidae</taxon>
        <taxon>Tetraodon</taxon>
    </lineage>
</organism>
<dbReference type="SUPFAM" id="SSF55347">
    <property type="entry name" value="Glyceraldehyde-3-phosphate dehydrogenase-like, C-terminal domain"/>
    <property type="match status" value="1"/>
</dbReference>
<dbReference type="PROSITE" id="PS00069">
    <property type="entry name" value="G6P_DEHYDROGENASE"/>
    <property type="match status" value="1"/>
</dbReference>
<evidence type="ECO:0000259" key="10">
    <source>
        <dbReference type="Pfam" id="PF02781"/>
    </source>
</evidence>
<dbReference type="OrthoDB" id="60984at2759"/>
<comment type="catalytic activity">
    <reaction evidence="8">
        <text>D-glucose 6-phosphate + NADP(+) = 6-phospho-D-glucono-1,5-lactone + NADPH + H(+)</text>
        <dbReference type="Rhea" id="RHEA:15841"/>
        <dbReference type="ChEBI" id="CHEBI:15378"/>
        <dbReference type="ChEBI" id="CHEBI:57783"/>
        <dbReference type="ChEBI" id="CHEBI:57955"/>
        <dbReference type="ChEBI" id="CHEBI:58349"/>
        <dbReference type="ChEBI" id="CHEBI:61548"/>
        <dbReference type="EC" id="1.1.1.49"/>
    </reaction>
    <physiologicalReaction direction="left-to-right" evidence="8">
        <dbReference type="Rhea" id="RHEA:15842"/>
    </physiologicalReaction>
</comment>
<keyword evidence="5" id="KW-0521">NADP</keyword>
<dbReference type="KEGG" id="tng:GSTEN00023666G001"/>
<dbReference type="GO" id="GO:0005829">
    <property type="term" value="C:cytosol"/>
    <property type="evidence" value="ECO:0007669"/>
    <property type="project" value="TreeGrafter"/>
</dbReference>
<evidence type="ECO:0000256" key="2">
    <source>
        <dbReference type="ARBA" id="ARBA00009975"/>
    </source>
</evidence>
<dbReference type="GO" id="GO:0009051">
    <property type="term" value="P:pentose-phosphate shunt, oxidative branch"/>
    <property type="evidence" value="ECO:0007669"/>
    <property type="project" value="TreeGrafter"/>
</dbReference>
<dbReference type="InterPro" id="IPR022675">
    <property type="entry name" value="G6P_DH_C"/>
</dbReference>
<feature type="domain" description="Glucose-6-phosphate dehydrogenase C-terminal" evidence="10">
    <location>
        <begin position="394"/>
        <end position="509"/>
    </location>
</feature>
<evidence type="ECO:0000256" key="6">
    <source>
        <dbReference type="ARBA" id="ARBA00023002"/>
    </source>
</evidence>
<name>Q4S5M3_TETNG</name>
<dbReference type="HAMAP" id="MF_00966">
    <property type="entry name" value="G6PD"/>
    <property type="match status" value="1"/>
</dbReference>
<dbReference type="InterPro" id="IPR036291">
    <property type="entry name" value="NAD(P)-bd_dom_sf"/>
</dbReference>
<evidence type="ECO:0000256" key="3">
    <source>
        <dbReference type="ARBA" id="ARBA00013019"/>
    </source>
</evidence>
<evidence type="ECO:0000256" key="8">
    <source>
        <dbReference type="ARBA" id="ARBA00047696"/>
    </source>
</evidence>
<evidence type="ECO:0000256" key="5">
    <source>
        <dbReference type="ARBA" id="ARBA00022857"/>
    </source>
</evidence>
<dbReference type="GO" id="GO:0006006">
    <property type="term" value="P:glucose metabolic process"/>
    <property type="evidence" value="ECO:0007669"/>
    <property type="project" value="UniProtKB-KW"/>
</dbReference>
<feature type="domain" description="Glucose-6-phosphate dehydrogenase NAD-binding" evidence="9">
    <location>
        <begin position="31"/>
        <end position="206"/>
    </location>
</feature>
<sequence length="599" mass="67991">IPLSRSEVFGELRKELREDKEFHHSDVHVFIIMGASGDLAKKKIYPTLWWLFRDGLLPEQTYFVGFARSALTVDAIRASCMPYLKVTESESDRLSAFFGRNSYISGNYSAESAFSELNAHILSLPGASGANRLFYLALPPTIYHSVTKNIKHCCMSAKGWTRVIVEKPFGHDLQSSEELSTHLSSLFTEDQIYRIDHYLGKEMVQNLMVLRFGNRIFGPIWNRDNVACVVLTFKEPFGTQGRGGYFDDFGIIRDVMQNHMLQMLCLVAMEKPASTNSDDVRDEKVPPQRRDTTRVHVKPADGCSPVLQVKVLKCITPASMSDVVLGQYVGDPEGEGEAKLGYLDDPTVPKGSTQATFATVVLYVHNERWDGNLTPPPCLKTNPTRFPHPRFSSSGVPFILRCGKALNERKAEVRLQFTDVPGDIFGNQCNRNELVVRVQPNEAIYAKMMSKKPGVYFTPEETELDLTYKSRYKAASFCVCVFQDVKLPDAYERLILDVFCGSQMHFVRRSGRPLRCLSYQLSHPVIPGHLKTSFPSLCSDELREAWRIFTPLLHRIEKEKPKPISYKYGSRGPTEADELVKRVGFRYEGTYKWVNPHRL</sequence>
<dbReference type="EMBL" id="CAAE01014729">
    <property type="protein sequence ID" value="CAG04059.1"/>
    <property type="molecule type" value="Genomic_DNA"/>
</dbReference>
<evidence type="ECO:0000313" key="11">
    <source>
        <dbReference type="EMBL" id="CAG04059.1"/>
    </source>
</evidence>
<comment type="similarity">
    <text evidence="2">Belongs to the glucose-6-phosphate dehydrogenase family.</text>
</comment>
<dbReference type="SUPFAM" id="SSF51735">
    <property type="entry name" value="NAD(P)-binding Rossmann-fold domains"/>
    <property type="match status" value="1"/>
</dbReference>
<keyword evidence="4" id="KW-0313">Glucose metabolism</keyword>
<feature type="non-terminal residue" evidence="11">
    <location>
        <position position="599"/>
    </location>
</feature>
<dbReference type="AlphaFoldDB" id="Q4S5M3"/>
<evidence type="ECO:0000256" key="4">
    <source>
        <dbReference type="ARBA" id="ARBA00022526"/>
    </source>
</evidence>
<dbReference type="EC" id="1.1.1.49" evidence="3"/>
<dbReference type="InterPro" id="IPR019796">
    <property type="entry name" value="G6P_DH_AS"/>
</dbReference>
<dbReference type="PANTHER" id="PTHR23429">
    <property type="entry name" value="GLUCOSE-6-PHOSPHATE 1-DEHYDROGENASE G6PD"/>
    <property type="match status" value="1"/>
</dbReference>
<reference evidence="11" key="2">
    <citation type="submission" date="2004-02" db="EMBL/GenBank/DDBJ databases">
        <authorList>
            <consortium name="Genoscope"/>
            <consortium name="Whitehead Institute Centre for Genome Research"/>
        </authorList>
    </citation>
    <scope>NUCLEOTIDE SEQUENCE</scope>
</reference>
<dbReference type="FunFam" id="3.40.50.720:FF:000111">
    <property type="entry name" value="Glucose-6-phosphate 1-dehydrogenase"/>
    <property type="match status" value="1"/>
</dbReference>
<feature type="domain" description="Glucose-6-phosphate dehydrogenase C-terminal" evidence="10">
    <location>
        <begin position="308"/>
        <end position="371"/>
    </location>
</feature>
<dbReference type="Gene3D" id="3.40.50.720">
    <property type="entry name" value="NAD(P)-binding Rossmann-like Domain"/>
    <property type="match status" value="1"/>
</dbReference>
<evidence type="ECO:0000256" key="7">
    <source>
        <dbReference type="ARBA" id="ARBA00023277"/>
    </source>
</evidence>
<feature type="domain" description="Glucose-6-phosphate dehydrogenase C-terminal" evidence="10">
    <location>
        <begin position="208"/>
        <end position="285"/>
    </location>
</feature>
<comment type="caution">
    <text evidence="11">The sequence shown here is derived from an EMBL/GenBank/DDBJ whole genome shotgun (WGS) entry which is preliminary data.</text>
</comment>
<dbReference type="InterPro" id="IPR001282">
    <property type="entry name" value="G6P_DH"/>
</dbReference>
<dbReference type="UniPathway" id="UPA00115"/>
<feature type="non-terminal residue" evidence="11">
    <location>
        <position position="1"/>
    </location>
</feature>
<protein>
    <recommendedName>
        <fullName evidence="3">glucose-6-phosphate dehydrogenase (NADP(+))</fullName>
        <ecNumber evidence="3">1.1.1.49</ecNumber>
    </recommendedName>
</protein>
<gene>
    <name evidence="11" type="ORF">GSTENG00023666001</name>
</gene>
<dbReference type="PANTHER" id="PTHR23429:SF0">
    <property type="entry name" value="GLUCOSE-6-PHOSPHATE 1-DEHYDROGENASE"/>
    <property type="match status" value="1"/>
</dbReference>